<dbReference type="NCBIfam" id="NF003447">
    <property type="entry name" value="PRK04998.1"/>
    <property type="match status" value="1"/>
</dbReference>
<protein>
    <recommendedName>
        <fullName evidence="2">UPF0250 protein XM47_05345</fullName>
    </recommendedName>
</protein>
<reference evidence="3 4" key="1">
    <citation type="submission" date="2015-04" db="EMBL/GenBank/DDBJ databases">
        <title>Draft Genome Sequence of the Novel Agar-Digesting Marine Bacterium Q1.</title>
        <authorList>
            <person name="Li Y."/>
            <person name="Li D."/>
            <person name="Chen G."/>
            <person name="Du Z."/>
        </authorList>
    </citation>
    <scope>NUCLEOTIDE SEQUENCE [LARGE SCALE GENOMIC DNA]</scope>
    <source>
        <strain evidence="3 4">Q1</strain>
    </source>
</reference>
<dbReference type="HAMAP" id="MF_00659">
    <property type="entry name" value="UPF0250"/>
    <property type="match status" value="1"/>
</dbReference>
<dbReference type="GO" id="GO:0005829">
    <property type="term" value="C:cytosol"/>
    <property type="evidence" value="ECO:0007669"/>
    <property type="project" value="TreeGrafter"/>
</dbReference>
<dbReference type="STRING" id="1513271.XM47_05345"/>
<evidence type="ECO:0000256" key="1">
    <source>
        <dbReference type="ARBA" id="ARBA00008460"/>
    </source>
</evidence>
<dbReference type="AlphaFoldDB" id="A0A0J8GTX4"/>
<dbReference type="SUPFAM" id="SSF117991">
    <property type="entry name" value="YbeD/HP0495-like"/>
    <property type="match status" value="1"/>
</dbReference>
<dbReference type="RefSeq" id="WP_048690500.1">
    <property type="nucleotide sequence ID" value="NZ_KQ130484.1"/>
</dbReference>
<dbReference type="EMBL" id="LAZL01000006">
    <property type="protein sequence ID" value="KMT66192.1"/>
    <property type="molecule type" value="Genomic_DNA"/>
</dbReference>
<dbReference type="OrthoDB" id="9793424at2"/>
<keyword evidence="4" id="KW-1185">Reference proteome</keyword>
<comment type="caution">
    <text evidence="3">The sequence shown here is derived from an EMBL/GenBank/DDBJ whole genome shotgun (WGS) entry which is preliminary data.</text>
</comment>
<evidence type="ECO:0000256" key="2">
    <source>
        <dbReference type="HAMAP-Rule" id="MF_00659"/>
    </source>
</evidence>
<dbReference type="PANTHER" id="PTHR38036:SF1">
    <property type="entry name" value="UPF0250 PROTEIN YBED"/>
    <property type="match status" value="1"/>
</dbReference>
<dbReference type="PANTHER" id="PTHR38036">
    <property type="entry name" value="UPF0250 PROTEIN YBED"/>
    <property type="match status" value="1"/>
</dbReference>
<name>A0A0J8GTX4_9ALTE</name>
<dbReference type="Proteomes" id="UP000037600">
    <property type="component" value="Unassembled WGS sequence"/>
</dbReference>
<organism evidence="3 4">
    <name type="scientific">Catenovulum maritimum</name>
    <dbReference type="NCBI Taxonomy" id="1513271"/>
    <lineage>
        <taxon>Bacteria</taxon>
        <taxon>Pseudomonadati</taxon>
        <taxon>Pseudomonadota</taxon>
        <taxon>Gammaproteobacteria</taxon>
        <taxon>Alteromonadales</taxon>
        <taxon>Alteromonadaceae</taxon>
        <taxon>Catenovulum</taxon>
    </lineage>
</organism>
<proteinExistence type="inferred from homology"/>
<dbReference type="PATRIC" id="fig|1513271.3.peg.1097"/>
<dbReference type="Gene3D" id="3.30.70.260">
    <property type="match status" value="1"/>
</dbReference>
<evidence type="ECO:0000313" key="4">
    <source>
        <dbReference type="Proteomes" id="UP000037600"/>
    </source>
</evidence>
<evidence type="ECO:0000313" key="3">
    <source>
        <dbReference type="EMBL" id="KMT66192.1"/>
    </source>
</evidence>
<sequence>MKTKFDEYLEFPCKFPFKVLAQTDSQIVEKVVAVVQQHAPGDYSPTVKPSGKGNYQSVSIDITATSKEQLETLYKELAEIDTVRMVL</sequence>
<dbReference type="InterPro" id="IPR007454">
    <property type="entry name" value="UPF0250_YbeD-like"/>
</dbReference>
<accession>A0A0J8GTX4</accession>
<dbReference type="Pfam" id="PF04359">
    <property type="entry name" value="DUF493"/>
    <property type="match status" value="1"/>
</dbReference>
<dbReference type="InterPro" id="IPR027471">
    <property type="entry name" value="YbeD-like_sf"/>
</dbReference>
<gene>
    <name evidence="3" type="ORF">XM47_05345</name>
</gene>
<comment type="similarity">
    <text evidence="1 2">Belongs to the UPF0250 family.</text>
</comment>